<name>A0A1V9YGS5_ACHHY</name>
<dbReference type="Proteomes" id="UP000243579">
    <property type="component" value="Unassembled WGS sequence"/>
</dbReference>
<reference evidence="1 2" key="1">
    <citation type="journal article" date="2014" name="Genome Biol. Evol.">
        <title>The secreted proteins of Achlya hypogyna and Thraustotheca clavata identify the ancestral oomycete secretome and reveal gene acquisitions by horizontal gene transfer.</title>
        <authorList>
            <person name="Misner I."/>
            <person name="Blouin N."/>
            <person name="Leonard G."/>
            <person name="Richards T.A."/>
            <person name="Lane C.E."/>
        </authorList>
    </citation>
    <scope>NUCLEOTIDE SEQUENCE [LARGE SCALE GENOMIC DNA]</scope>
    <source>
        <strain evidence="1 2">ATCC 48635</strain>
    </source>
</reference>
<evidence type="ECO:0000313" key="2">
    <source>
        <dbReference type="Proteomes" id="UP000243579"/>
    </source>
</evidence>
<keyword evidence="2" id="KW-1185">Reference proteome</keyword>
<dbReference type="EMBL" id="JNBR01001829">
    <property type="protein sequence ID" value="OQR84911.1"/>
    <property type="molecule type" value="Genomic_DNA"/>
</dbReference>
<sequence length="332" mass="35368">MKRSARRSLSHLQRRALAAFSRPAALGTIQSSRLVAVPHRTSSMALAGVLIGAGLTAVGVAKVWTAPPALPVLEPEEPTTQDTGNVATKEPMDNTALVAVLNALAAAMDATLAQVDSWEQELRQTSSAAEADLVVILSARYFKAWETAKTSIYAKHNCTPVEVDAAIETYGASDATVLALLNRLRNASTSSTHVSTDLSKERVLEIVTEALETIASTIESATTDSKKLGKQETPEDKTLWSKAYVDLHSEPLPTCYSYISRANHKLKRNLSTLDDALLAAAIRRHSADAAFLSQLQALYAAHRARLAAAANADAANEDTADVAADTLDVPTV</sequence>
<dbReference type="AlphaFoldDB" id="A0A1V9YGS5"/>
<accession>A0A1V9YGS5</accession>
<gene>
    <name evidence="1" type="ORF">ACHHYP_12498</name>
</gene>
<organism evidence="1 2">
    <name type="scientific">Achlya hypogyna</name>
    <name type="common">Oomycete</name>
    <name type="synonym">Protoachlya hypogyna</name>
    <dbReference type="NCBI Taxonomy" id="1202772"/>
    <lineage>
        <taxon>Eukaryota</taxon>
        <taxon>Sar</taxon>
        <taxon>Stramenopiles</taxon>
        <taxon>Oomycota</taxon>
        <taxon>Saprolegniomycetes</taxon>
        <taxon>Saprolegniales</taxon>
        <taxon>Achlyaceae</taxon>
        <taxon>Achlya</taxon>
    </lineage>
</organism>
<evidence type="ECO:0000313" key="1">
    <source>
        <dbReference type="EMBL" id="OQR84911.1"/>
    </source>
</evidence>
<comment type="caution">
    <text evidence="1">The sequence shown here is derived from an EMBL/GenBank/DDBJ whole genome shotgun (WGS) entry which is preliminary data.</text>
</comment>
<proteinExistence type="predicted"/>
<protein>
    <submittedName>
        <fullName evidence="1">Uncharacterized protein</fullName>
    </submittedName>
</protein>